<feature type="region of interest" description="Disordered" evidence="1">
    <location>
        <begin position="574"/>
        <end position="594"/>
    </location>
</feature>
<dbReference type="Gene3D" id="6.10.340.10">
    <property type="match status" value="1"/>
</dbReference>
<dbReference type="NCBIfam" id="TIGR00254">
    <property type="entry name" value="GGDEF"/>
    <property type="match status" value="1"/>
</dbReference>
<dbReference type="Proteomes" id="UP000178735">
    <property type="component" value="Unassembled WGS sequence"/>
</dbReference>
<dbReference type="CDD" id="cd01949">
    <property type="entry name" value="GGDEF"/>
    <property type="match status" value="1"/>
</dbReference>
<evidence type="ECO:0000259" key="3">
    <source>
        <dbReference type="PROSITE" id="PS50885"/>
    </source>
</evidence>
<organism evidence="5 6">
    <name type="scientific">Candidatus Wallbacteria bacterium GWC2_49_35</name>
    <dbReference type="NCBI Taxonomy" id="1817813"/>
    <lineage>
        <taxon>Bacteria</taxon>
        <taxon>Candidatus Walliibacteriota</taxon>
    </lineage>
</organism>
<comment type="caution">
    <text evidence="5">The sequence shown here is derived from an EMBL/GenBank/DDBJ whole genome shotgun (WGS) entry which is preliminary data.</text>
</comment>
<dbReference type="Gene3D" id="3.30.450.40">
    <property type="match status" value="1"/>
</dbReference>
<dbReference type="GO" id="GO:0052621">
    <property type="term" value="F:diguanylate cyclase activity"/>
    <property type="evidence" value="ECO:0007669"/>
    <property type="project" value="TreeGrafter"/>
</dbReference>
<protein>
    <recommendedName>
        <fullName evidence="7">Diguanylate cyclase</fullName>
    </recommendedName>
</protein>
<keyword evidence="2" id="KW-0472">Membrane</keyword>
<dbReference type="Pfam" id="PF01590">
    <property type="entry name" value="GAF"/>
    <property type="match status" value="1"/>
</dbReference>
<accession>A0A1F7WX40</accession>
<dbReference type="InterPro" id="IPR000160">
    <property type="entry name" value="GGDEF_dom"/>
</dbReference>
<evidence type="ECO:0000313" key="5">
    <source>
        <dbReference type="EMBL" id="OGM07280.1"/>
    </source>
</evidence>
<dbReference type="PANTHER" id="PTHR45138">
    <property type="entry name" value="REGULATORY COMPONENTS OF SENSORY TRANSDUCTION SYSTEM"/>
    <property type="match status" value="1"/>
</dbReference>
<dbReference type="InterPro" id="IPR043128">
    <property type="entry name" value="Rev_trsase/Diguanyl_cyclase"/>
</dbReference>
<dbReference type="SMART" id="SM00267">
    <property type="entry name" value="GGDEF"/>
    <property type="match status" value="1"/>
</dbReference>
<dbReference type="Gene3D" id="3.30.70.270">
    <property type="match status" value="1"/>
</dbReference>
<dbReference type="AlphaFoldDB" id="A0A1F7WX40"/>
<evidence type="ECO:0000259" key="4">
    <source>
        <dbReference type="PROSITE" id="PS50887"/>
    </source>
</evidence>
<dbReference type="STRING" id="1817813.A2008_00160"/>
<dbReference type="CDD" id="cd06225">
    <property type="entry name" value="HAMP"/>
    <property type="match status" value="1"/>
</dbReference>
<evidence type="ECO:0000313" key="6">
    <source>
        <dbReference type="Proteomes" id="UP000178735"/>
    </source>
</evidence>
<dbReference type="SUPFAM" id="SSF55073">
    <property type="entry name" value="Nucleotide cyclase"/>
    <property type="match status" value="1"/>
</dbReference>
<dbReference type="Pfam" id="PF00672">
    <property type="entry name" value="HAMP"/>
    <property type="match status" value="1"/>
</dbReference>
<feature type="compositionally biased region" description="Basic and acidic residues" evidence="1">
    <location>
        <begin position="582"/>
        <end position="594"/>
    </location>
</feature>
<gene>
    <name evidence="5" type="ORF">A2008_00160</name>
</gene>
<evidence type="ECO:0000256" key="2">
    <source>
        <dbReference type="SAM" id="Phobius"/>
    </source>
</evidence>
<dbReference type="SUPFAM" id="SSF55781">
    <property type="entry name" value="GAF domain-like"/>
    <property type="match status" value="1"/>
</dbReference>
<dbReference type="InterPro" id="IPR029016">
    <property type="entry name" value="GAF-like_dom_sf"/>
</dbReference>
<feature type="transmembrane region" description="Helical" evidence="2">
    <location>
        <begin position="12"/>
        <end position="35"/>
    </location>
</feature>
<dbReference type="EMBL" id="MGFH01000047">
    <property type="protein sequence ID" value="OGM07280.1"/>
    <property type="molecule type" value="Genomic_DNA"/>
</dbReference>
<dbReference type="InterPro" id="IPR003018">
    <property type="entry name" value="GAF"/>
</dbReference>
<dbReference type="FunFam" id="3.30.70.270:FF:000001">
    <property type="entry name" value="Diguanylate cyclase domain protein"/>
    <property type="match status" value="1"/>
</dbReference>
<dbReference type="InterPro" id="IPR003660">
    <property type="entry name" value="HAMP_dom"/>
</dbReference>
<keyword evidence="2" id="KW-0812">Transmembrane</keyword>
<evidence type="ECO:0008006" key="7">
    <source>
        <dbReference type="Google" id="ProtNLM"/>
    </source>
</evidence>
<dbReference type="GO" id="GO:0005886">
    <property type="term" value="C:plasma membrane"/>
    <property type="evidence" value="ECO:0007669"/>
    <property type="project" value="TreeGrafter"/>
</dbReference>
<dbReference type="Pfam" id="PF00990">
    <property type="entry name" value="GGDEF"/>
    <property type="match status" value="1"/>
</dbReference>
<dbReference type="GO" id="GO:1902201">
    <property type="term" value="P:negative regulation of bacterial-type flagellum-dependent cell motility"/>
    <property type="evidence" value="ECO:0007669"/>
    <property type="project" value="TreeGrafter"/>
</dbReference>
<reference evidence="5 6" key="1">
    <citation type="journal article" date="2016" name="Nat. Commun.">
        <title>Thousands of microbial genomes shed light on interconnected biogeochemical processes in an aquifer system.</title>
        <authorList>
            <person name="Anantharaman K."/>
            <person name="Brown C.T."/>
            <person name="Hug L.A."/>
            <person name="Sharon I."/>
            <person name="Castelle C.J."/>
            <person name="Probst A.J."/>
            <person name="Thomas B.C."/>
            <person name="Singh A."/>
            <person name="Wilkins M.J."/>
            <person name="Karaoz U."/>
            <person name="Brodie E.L."/>
            <person name="Williams K.H."/>
            <person name="Hubbard S.S."/>
            <person name="Banfield J.F."/>
        </authorList>
    </citation>
    <scope>NUCLEOTIDE SEQUENCE [LARGE SCALE GENOMIC DNA]</scope>
</reference>
<feature type="domain" description="HAMP" evidence="3">
    <location>
        <begin position="203"/>
        <end position="255"/>
    </location>
</feature>
<sequence length="594" mass="66702">MAHEEIKFSLIYKFIIFVTALIVVVLSAVTFVVITHEQQIITQKMRNSGLLLARTLANVSKGPLMQNDYTGLKGYIEDIKKDSEVAYCYIFEELNKTCVVHVNKVDSQNYEGASFSAFTDEVSLGALNATEEIIINWREKKSGIKYIDISCPIVEGQTNYGKVRIGYSLKKLEEELYSTAQKVIIIAIIAIVLGFLVSIILARIILRPVSELVDGVDKISFGDFGHQIKVTTTDELGLLAETFNRMSYNISVLYTVSNKMNYVSDRDELLRIIMNNAIDALKAQKGSIMLLNDKDELELSLVSGHAHEMKKLVTLKKGDGVAGTVAETGQPFVINRGENDELFKRYEEFINRSQIDSLLCVPLKIEDRVIGVINIVNKKDNLKFHVNDTKLMMVLGAQAAVTINKAKVYEDSITDGMTKLYIHRYFQARLDAELSRSGRYGTKLALLMFDVDHFKKFNDTYGHQQGDIVLIETAQIVKDSVRLNIDIPCRYGGEEFTIIMPETDAAGAKVLAERLRKRIEAFEYTGQEKPLHVTISIGVSIFPDDSTEKLMLIKKADDALYRAKEAGRNNTQIYSECGIPSETEKKSEQKPAGH</sequence>
<dbReference type="InterPro" id="IPR029787">
    <property type="entry name" value="Nucleotide_cyclase"/>
</dbReference>
<feature type="domain" description="GGDEF" evidence="4">
    <location>
        <begin position="442"/>
        <end position="576"/>
    </location>
</feature>
<keyword evidence="2" id="KW-1133">Transmembrane helix</keyword>
<dbReference type="SMART" id="SM00065">
    <property type="entry name" value="GAF"/>
    <property type="match status" value="1"/>
</dbReference>
<dbReference type="GO" id="GO:0043709">
    <property type="term" value="P:cell adhesion involved in single-species biofilm formation"/>
    <property type="evidence" value="ECO:0007669"/>
    <property type="project" value="TreeGrafter"/>
</dbReference>
<feature type="transmembrane region" description="Helical" evidence="2">
    <location>
        <begin position="183"/>
        <end position="206"/>
    </location>
</feature>
<dbReference type="GO" id="GO:0007165">
    <property type="term" value="P:signal transduction"/>
    <property type="evidence" value="ECO:0007669"/>
    <property type="project" value="InterPro"/>
</dbReference>
<dbReference type="PANTHER" id="PTHR45138:SF9">
    <property type="entry name" value="DIGUANYLATE CYCLASE DGCM-RELATED"/>
    <property type="match status" value="1"/>
</dbReference>
<dbReference type="PROSITE" id="PS50887">
    <property type="entry name" value="GGDEF"/>
    <property type="match status" value="1"/>
</dbReference>
<name>A0A1F7WX40_9BACT</name>
<dbReference type="InterPro" id="IPR050469">
    <property type="entry name" value="Diguanylate_Cyclase"/>
</dbReference>
<proteinExistence type="predicted"/>
<dbReference type="SUPFAM" id="SSF158472">
    <property type="entry name" value="HAMP domain-like"/>
    <property type="match status" value="1"/>
</dbReference>
<dbReference type="PROSITE" id="PS50885">
    <property type="entry name" value="HAMP"/>
    <property type="match status" value="1"/>
</dbReference>
<dbReference type="SMART" id="SM00304">
    <property type="entry name" value="HAMP"/>
    <property type="match status" value="1"/>
</dbReference>
<evidence type="ECO:0000256" key="1">
    <source>
        <dbReference type="SAM" id="MobiDB-lite"/>
    </source>
</evidence>